<dbReference type="InterPro" id="IPR016488">
    <property type="entry name" value="NADH_Ub_cplx-1_asu_su-6"/>
</dbReference>
<evidence type="ECO:0000313" key="10">
    <source>
        <dbReference type="Proteomes" id="UP001303647"/>
    </source>
</evidence>
<dbReference type="PANTHER" id="PTHR12964:SF0">
    <property type="entry name" value="NADH DEHYDROGENASE [UBIQUINONE] 1 ALPHA SUBCOMPLEX SUBUNIT 6"/>
    <property type="match status" value="1"/>
</dbReference>
<gene>
    <name evidence="9" type="ORF">C7999DRAFT_12232</name>
</gene>
<evidence type="ECO:0000256" key="5">
    <source>
        <dbReference type="ARBA" id="ARBA00022792"/>
    </source>
</evidence>
<dbReference type="Proteomes" id="UP001303647">
    <property type="component" value="Unassembled WGS sequence"/>
</dbReference>
<name>A0AAN7HT05_9PEZI</name>
<reference evidence="9" key="1">
    <citation type="journal article" date="2023" name="Mol. Phylogenet. Evol.">
        <title>Genome-scale phylogeny and comparative genomics of the fungal order Sordariales.</title>
        <authorList>
            <person name="Hensen N."/>
            <person name="Bonometti L."/>
            <person name="Westerberg I."/>
            <person name="Brannstrom I.O."/>
            <person name="Guillou S."/>
            <person name="Cros-Aarteil S."/>
            <person name="Calhoun S."/>
            <person name="Haridas S."/>
            <person name="Kuo A."/>
            <person name="Mondo S."/>
            <person name="Pangilinan J."/>
            <person name="Riley R."/>
            <person name="LaButti K."/>
            <person name="Andreopoulos B."/>
            <person name="Lipzen A."/>
            <person name="Chen C."/>
            <person name="Yan M."/>
            <person name="Daum C."/>
            <person name="Ng V."/>
            <person name="Clum A."/>
            <person name="Steindorff A."/>
            <person name="Ohm R.A."/>
            <person name="Martin F."/>
            <person name="Silar P."/>
            <person name="Natvig D.O."/>
            <person name="Lalanne C."/>
            <person name="Gautier V."/>
            <person name="Ament-Velasquez S.L."/>
            <person name="Kruys A."/>
            <person name="Hutchinson M.I."/>
            <person name="Powell A.J."/>
            <person name="Barry K."/>
            <person name="Miller A.N."/>
            <person name="Grigoriev I.V."/>
            <person name="Debuchy R."/>
            <person name="Gladieux P."/>
            <person name="Hiltunen Thoren M."/>
            <person name="Johannesson H."/>
        </authorList>
    </citation>
    <scope>NUCLEOTIDE SEQUENCE</scope>
    <source>
        <strain evidence="9">CBS 359.72</strain>
    </source>
</reference>
<dbReference type="InterPro" id="IPR045299">
    <property type="entry name" value="Complex1_LYR_NDUFA6_LYRM6"/>
</dbReference>
<evidence type="ECO:0000313" key="9">
    <source>
        <dbReference type="EMBL" id="KAK4249949.1"/>
    </source>
</evidence>
<keyword evidence="8" id="KW-0472">Membrane</keyword>
<evidence type="ECO:0000256" key="4">
    <source>
        <dbReference type="ARBA" id="ARBA00022660"/>
    </source>
</evidence>
<dbReference type="GO" id="GO:0006979">
    <property type="term" value="P:response to oxidative stress"/>
    <property type="evidence" value="ECO:0007669"/>
    <property type="project" value="TreeGrafter"/>
</dbReference>
<evidence type="ECO:0000256" key="7">
    <source>
        <dbReference type="ARBA" id="ARBA00023128"/>
    </source>
</evidence>
<protein>
    <submittedName>
        <fullName evidence="9">Uncharacterized protein</fullName>
    </submittedName>
</protein>
<dbReference type="EMBL" id="MU857618">
    <property type="protein sequence ID" value="KAK4249949.1"/>
    <property type="molecule type" value="Genomic_DNA"/>
</dbReference>
<dbReference type="PANTHER" id="PTHR12964">
    <property type="entry name" value="NADH-UBIQUINONE OXIDOREDUCTASE B14 SUBUNIT"/>
    <property type="match status" value="1"/>
</dbReference>
<evidence type="ECO:0000256" key="6">
    <source>
        <dbReference type="ARBA" id="ARBA00022982"/>
    </source>
</evidence>
<evidence type="ECO:0000256" key="2">
    <source>
        <dbReference type="ARBA" id="ARBA00009508"/>
    </source>
</evidence>
<keyword evidence="6" id="KW-0249">Electron transport</keyword>
<dbReference type="GO" id="GO:0045271">
    <property type="term" value="C:respiratory chain complex I"/>
    <property type="evidence" value="ECO:0007669"/>
    <property type="project" value="InterPro"/>
</dbReference>
<sequence length="140" mass="16482">MAISPTKFAMTTRQSANWSDAKRRVLAAYRDWIRAAPEIQTMYSIPHPVSAIRSRIRQEFERHRYVNKLPVVDVLLFQSRADYQETMNFWRQTNHLMSFFKEENFRGEKRLPSDFLTGFLQVRPLGVCPFSSSPAHTHFS</sequence>
<evidence type="ECO:0000256" key="3">
    <source>
        <dbReference type="ARBA" id="ARBA00022448"/>
    </source>
</evidence>
<dbReference type="CDD" id="cd20266">
    <property type="entry name" value="Complex1_LYR_NDUFA6_LYRM6"/>
    <property type="match status" value="1"/>
</dbReference>
<dbReference type="PIRSF" id="PIRSF006643">
    <property type="entry name" value="NDUA6"/>
    <property type="match status" value="1"/>
</dbReference>
<comment type="caution">
    <text evidence="9">The sequence shown here is derived from an EMBL/GenBank/DDBJ whole genome shotgun (WGS) entry which is preliminary data.</text>
</comment>
<evidence type="ECO:0000256" key="8">
    <source>
        <dbReference type="ARBA" id="ARBA00023136"/>
    </source>
</evidence>
<keyword evidence="3" id="KW-0813">Transport</keyword>
<reference evidence="9" key="2">
    <citation type="submission" date="2023-05" db="EMBL/GenBank/DDBJ databases">
        <authorList>
            <consortium name="Lawrence Berkeley National Laboratory"/>
            <person name="Steindorff A."/>
            <person name="Hensen N."/>
            <person name="Bonometti L."/>
            <person name="Westerberg I."/>
            <person name="Brannstrom I.O."/>
            <person name="Guillou S."/>
            <person name="Cros-Aarteil S."/>
            <person name="Calhoun S."/>
            <person name="Haridas S."/>
            <person name="Kuo A."/>
            <person name="Mondo S."/>
            <person name="Pangilinan J."/>
            <person name="Riley R."/>
            <person name="Labutti K."/>
            <person name="Andreopoulos B."/>
            <person name="Lipzen A."/>
            <person name="Chen C."/>
            <person name="Yanf M."/>
            <person name="Daum C."/>
            <person name="Ng V."/>
            <person name="Clum A."/>
            <person name="Ohm R."/>
            <person name="Martin F."/>
            <person name="Silar P."/>
            <person name="Natvig D."/>
            <person name="Lalanne C."/>
            <person name="Gautier V."/>
            <person name="Ament-Velasquez S.L."/>
            <person name="Kruys A."/>
            <person name="Hutchinson M.I."/>
            <person name="Powell A.J."/>
            <person name="Barry K."/>
            <person name="Miller A.N."/>
            <person name="Grigoriev I.V."/>
            <person name="Debuchy R."/>
            <person name="Gladieux P."/>
            <person name="Thoren M.H."/>
            <person name="Johannesson H."/>
        </authorList>
    </citation>
    <scope>NUCLEOTIDE SEQUENCE</scope>
    <source>
        <strain evidence="9">CBS 359.72</strain>
    </source>
</reference>
<organism evidence="9 10">
    <name type="scientific">Corynascus novoguineensis</name>
    <dbReference type="NCBI Taxonomy" id="1126955"/>
    <lineage>
        <taxon>Eukaryota</taxon>
        <taxon>Fungi</taxon>
        <taxon>Dikarya</taxon>
        <taxon>Ascomycota</taxon>
        <taxon>Pezizomycotina</taxon>
        <taxon>Sordariomycetes</taxon>
        <taxon>Sordariomycetidae</taxon>
        <taxon>Sordariales</taxon>
        <taxon>Chaetomiaceae</taxon>
        <taxon>Corynascus</taxon>
    </lineage>
</organism>
<dbReference type="GO" id="GO:0005743">
    <property type="term" value="C:mitochondrial inner membrane"/>
    <property type="evidence" value="ECO:0007669"/>
    <property type="project" value="UniProtKB-SubCell"/>
</dbReference>
<comment type="similarity">
    <text evidence="2">Belongs to the complex I LYR family.</text>
</comment>
<accession>A0AAN7HT05</accession>
<dbReference type="AlphaFoldDB" id="A0AAN7HT05"/>
<comment type="subcellular location">
    <subcellularLocation>
        <location evidence="1">Mitochondrion inner membrane</location>
        <topology evidence="1">Peripheral membrane protein</topology>
        <orientation evidence="1">Matrix side</orientation>
    </subcellularLocation>
</comment>
<evidence type="ECO:0000256" key="1">
    <source>
        <dbReference type="ARBA" id="ARBA00004443"/>
    </source>
</evidence>
<dbReference type="Pfam" id="PF13233">
    <property type="entry name" value="Complex1_LYR_2"/>
    <property type="match status" value="1"/>
</dbReference>
<keyword evidence="10" id="KW-1185">Reference proteome</keyword>
<keyword evidence="4" id="KW-0679">Respiratory chain</keyword>
<keyword evidence="5" id="KW-0999">Mitochondrion inner membrane</keyword>
<proteinExistence type="inferred from homology"/>
<keyword evidence="7" id="KW-0496">Mitochondrion</keyword>